<dbReference type="GO" id="GO:0005794">
    <property type="term" value="C:Golgi apparatus"/>
    <property type="evidence" value="ECO:0007669"/>
    <property type="project" value="TreeGrafter"/>
</dbReference>
<evidence type="ECO:0000256" key="2">
    <source>
        <dbReference type="ARBA" id="ARBA00009415"/>
    </source>
</evidence>
<protein>
    <submittedName>
        <fullName evidence="6">EOG090X0ADS</fullName>
    </submittedName>
</protein>
<evidence type="ECO:0000256" key="3">
    <source>
        <dbReference type="ARBA" id="ARBA00023069"/>
    </source>
</evidence>
<reference evidence="6" key="1">
    <citation type="submission" date="2021-04" db="EMBL/GenBank/DDBJ databases">
        <authorList>
            <person name="Cornetti L."/>
        </authorList>
    </citation>
    <scope>NUCLEOTIDE SEQUENCE</scope>
</reference>
<dbReference type="PANTHER" id="PTHR16011:SF0">
    <property type="entry name" value="INTRAFLAGELLAR TRANSPORT PROTEIN 57 HOMOLOG"/>
    <property type="match status" value="1"/>
</dbReference>
<dbReference type="AlphaFoldDB" id="A0A9N6ZF51"/>
<dbReference type="GO" id="GO:0030992">
    <property type="term" value="C:intraciliary transport particle B"/>
    <property type="evidence" value="ECO:0007669"/>
    <property type="project" value="TreeGrafter"/>
</dbReference>
<evidence type="ECO:0000256" key="1">
    <source>
        <dbReference type="ARBA" id="ARBA00004138"/>
    </source>
</evidence>
<dbReference type="GO" id="GO:0005929">
    <property type="term" value="C:cilium"/>
    <property type="evidence" value="ECO:0007669"/>
    <property type="project" value="UniProtKB-SubCell"/>
</dbReference>
<organism evidence="6">
    <name type="scientific">Evadne anonyx</name>
    <dbReference type="NCBI Taxonomy" id="141404"/>
    <lineage>
        <taxon>Eukaryota</taxon>
        <taxon>Metazoa</taxon>
        <taxon>Ecdysozoa</taxon>
        <taxon>Arthropoda</taxon>
        <taxon>Crustacea</taxon>
        <taxon>Branchiopoda</taxon>
        <taxon>Diplostraca</taxon>
        <taxon>Cladocera</taxon>
        <taxon>Onychopoda</taxon>
        <taxon>Podonidae</taxon>
        <taxon>Evadne</taxon>
    </lineage>
</organism>
<keyword evidence="3" id="KW-0969">Cilium</keyword>
<feature type="coiled-coil region" evidence="5">
    <location>
        <begin position="268"/>
        <end position="351"/>
    </location>
</feature>
<dbReference type="GO" id="GO:0005815">
    <property type="term" value="C:microtubule organizing center"/>
    <property type="evidence" value="ECO:0007669"/>
    <property type="project" value="TreeGrafter"/>
</dbReference>
<dbReference type="GO" id="GO:0042073">
    <property type="term" value="P:intraciliary transport"/>
    <property type="evidence" value="ECO:0007669"/>
    <property type="project" value="TreeGrafter"/>
</dbReference>
<dbReference type="PANTHER" id="PTHR16011">
    <property type="entry name" value="IFT57/HIPPI"/>
    <property type="match status" value="1"/>
</dbReference>
<comment type="subcellular location">
    <subcellularLocation>
        <location evidence="1">Cell projection</location>
        <location evidence="1">Cilium</location>
    </subcellularLocation>
</comment>
<gene>
    <name evidence="6" type="primary">EOG090X0ADS</name>
</gene>
<name>A0A9N6ZF51_9CRUS</name>
<dbReference type="GO" id="GO:1905515">
    <property type="term" value="P:non-motile cilium assembly"/>
    <property type="evidence" value="ECO:0007669"/>
    <property type="project" value="TreeGrafter"/>
</dbReference>
<keyword evidence="5" id="KW-0175">Coiled coil</keyword>
<evidence type="ECO:0000256" key="5">
    <source>
        <dbReference type="SAM" id="Coils"/>
    </source>
</evidence>
<dbReference type="Pfam" id="PF10498">
    <property type="entry name" value="IFT57"/>
    <property type="match status" value="1"/>
</dbReference>
<evidence type="ECO:0000256" key="4">
    <source>
        <dbReference type="ARBA" id="ARBA00023273"/>
    </source>
</evidence>
<sequence length="413" mass="47018">MDKVKKSSEATEDDASSPASAFSVFVMMEDLIDKLKLLDYESQFVKEFNTKLLSKHYFAMGTNVGEQFYMFVIVASWLIRKSNIVFDTPQQSDDPNATVASILDHVRKSGISLDFPPNRLKQGHGEAVVFVLDRLADLALKSTNFSWQQPVIKEEEEYVEEENGSGDELDLDQVEEEMAAQYGTDDEDYDDVDDIFNVNVPSASTIMAAISTMLESNTTDADAWKQELERVIPRLKLAMKPNSHDWRSRLDMLWAHSADVSNSISSSQSNLEQMSVDIEKNMERIETREKYLNSQLSLLLNRFSKKQQELQQIENNYRNASVGVEERTQKLDRLNEDIQQVKNELDERTSNMSDGTPLVNLKKVLLRMKAELATMDVRIGVVSHIILQTRLKQSTALQHLLLANSTLLSQLKH</sequence>
<dbReference type="EMBL" id="OC986031">
    <property type="protein sequence ID" value="CAG4642686.1"/>
    <property type="molecule type" value="Genomic_DNA"/>
</dbReference>
<comment type="similarity">
    <text evidence="2">Belongs to the IFT57 family.</text>
</comment>
<proteinExistence type="inferred from homology"/>
<evidence type="ECO:0000313" key="6">
    <source>
        <dbReference type="EMBL" id="CAG4642686.1"/>
    </source>
</evidence>
<keyword evidence="4" id="KW-0966">Cell projection</keyword>
<dbReference type="InterPro" id="IPR019530">
    <property type="entry name" value="Intra-flagellar_transport_57"/>
</dbReference>
<accession>A0A9N6ZF51</accession>